<accession>D3Q277</accession>
<dbReference type="eggNOG" id="ENOG50333S1">
    <property type="taxonomic scope" value="Bacteria"/>
</dbReference>
<dbReference type="OrthoDB" id="5194430at2"/>
<gene>
    <name evidence="2" type="ordered locus">Snas_4159</name>
</gene>
<evidence type="ECO:0000313" key="3">
    <source>
        <dbReference type="Proteomes" id="UP000000844"/>
    </source>
</evidence>
<proteinExistence type="predicted"/>
<reference evidence="2 3" key="1">
    <citation type="journal article" date="2009" name="Stand. Genomic Sci.">
        <title>Complete genome sequence of Stackebrandtia nassauensis type strain (LLR-40K-21).</title>
        <authorList>
            <person name="Munk C."/>
            <person name="Lapidus A."/>
            <person name="Copeland A."/>
            <person name="Jando M."/>
            <person name="Mayilraj S."/>
            <person name="Glavina Del Rio T."/>
            <person name="Nolan M."/>
            <person name="Chen F."/>
            <person name="Lucas S."/>
            <person name="Tice H."/>
            <person name="Cheng J.F."/>
            <person name="Han C."/>
            <person name="Detter J.C."/>
            <person name="Bruce D."/>
            <person name="Goodwin L."/>
            <person name="Chain P."/>
            <person name="Pitluck S."/>
            <person name="Goker M."/>
            <person name="Ovchinikova G."/>
            <person name="Pati A."/>
            <person name="Ivanova N."/>
            <person name="Mavromatis K."/>
            <person name="Chen A."/>
            <person name="Palaniappan K."/>
            <person name="Land M."/>
            <person name="Hauser L."/>
            <person name="Chang Y.J."/>
            <person name="Jeffries C.D."/>
            <person name="Bristow J."/>
            <person name="Eisen J.A."/>
            <person name="Markowitz V."/>
            <person name="Hugenholtz P."/>
            <person name="Kyrpides N.C."/>
            <person name="Klenk H.P."/>
        </authorList>
    </citation>
    <scope>NUCLEOTIDE SEQUENCE [LARGE SCALE GENOMIC DNA]</scope>
    <source>
        <strain evidence="3">DSM 44728 / CIP 108903 / NRRL B-16338 / NBRC 102104 / LLR-40K-21</strain>
    </source>
</reference>
<evidence type="ECO:0000256" key="1">
    <source>
        <dbReference type="SAM" id="Phobius"/>
    </source>
</evidence>
<keyword evidence="3" id="KW-1185">Reference proteome</keyword>
<keyword evidence="1" id="KW-0812">Transmembrane</keyword>
<feature type="transmembrane region" description="Helical" evidence="1">
    <location>
        <begin position="163"/>
        <end position="180"/>
    </location>
</feature>
<dbReference type="KEGG" id="sna:Snas_4159"/>
<keyword evidence="1" id="KW-0472">Membrane</keyword>
<dbReference type="EMBL" id="CP001778">
    <property type="protein sequence ID" value="ADD43810.1"/>
    <property type="molecule type" value="Genomic_DNA"/>
</dbReference>
<dbReference type="STRING" id="446470.Snas_4159"/>
<dbReference type="Proteomes" id="UP000000844">
    <property type="component" value="Chromosome"/>
</dbReference>
<evidence type="ECO:0000313" key="2">
    <source>
        <dbReference type="EMBL" id="ADD43810.1"/>
    </source>
</evidence>
<protein>
    <submittedName>
        <fullName evidence="2">Uncharacterized protein</fullName>
    </submittedName>
</protein>
<keyword evidence="1" id="KW-1133">Transmembrane helix</keyword>
<organism evidence="2 3">
    <name type="scientific">Stackebrandtia nassauensis (strain DSM 44728 / CIP 108903 / NRRL B-16338 / NBRC 102104 / LLR-40K-21)</name>
    <dbReference type="NCBI Taxonomy" id="446470"/>
    <lineage>
        <taxon>Bacteria</taxon>
        <taxon>Bacillati</taxon>
        <taxon>Actinomycetota</taxon>
        <taxon>Actinomycetes</taxon>
        <taxon>Glycomycetales</taxon>
        <taxon>Glycomycetaceae</taxon>
        <taxon>Stackebrandtia</taxon>
    </lineage>
</organism>
<dbReference type="AlphaFoldDB" id="D3Q277"/>
<dbReference type="RefSeq" id="WP_013019381.1">
    <property type="nucleotide sequence ID" value="NC_013947.1"/>
</dbReference>
<name>D3Q277_STANL</name>
<dbReference type="HOGENOM" id="CLU_972901_0_0_11"/>
<sequence length="288" mass="31150">MTVSAADLANKGMEVRNKAVEKWMEEEAGIYASTELQTAVEGAFDYIVTMFEQMGLRDPKRLDTMSGYLADARTTLTEPVIGEIDTIKGQLDDWEGDAADNFIFDYLSPLTQINANQIYYIGVLENTLDGVKTMLEESRKNTIQLGDKTIEALDALEDTGEGMYALTIVAAVVGVVGAVVTGGASVALAVSFASISGAISIGAGAVTLEEQRVSGDDVEAVLNSMIDSYWDINDTNRIIEEDLAKLLGQDVDTVREQANRYRPIIPDISGYGSSPKDREILGEFQPPA</sequence>